<evidence type="ECO:0000256" key="3">
    <source>
        <dbReference type="ARBA" id="ARBA00022692"/>
    </source>
</evidence>
<reference evidence="7" key="3">
    <citation type="submission" date="2015-02" db="UniProtKB">
        <authorList>
            <consortium name="EnsemblProtists"/>
        </authorList>
    </citation>
    <scope>IDENTIFICATION</scope>
    <source>
        <strain evidence="7">DAOM BR144</strain>
    </source>
</reference>
<reference evidence="8" key="1">
    <citation type="journal article" date="2010" name="Genome Biol.">
        <title>Genome sequence of the necrotrophic plant pathogen Pythium ultimum reveals original pathogenicity mechanisms and effector repertoire.</title>
        <authorList>
            <person name="Levesque C.A."/>
            <person name="Brouwer H."/>
            <person name="Cano L."/>
            <person name="Hamilton J.P."/>
            <person name="Holt C."/>
            <person name="Huitema E."/>
            <person name="Raffaele S."/>
            <person name="Robideau G.P."/>
            <person name="Thines M."/>
            <person name="Win J."/>
            <person name="Zerillo M.M."/>
            <person name="Beakes G.W."/>
            <person name="Boore J.L."/>
            <person name="Busam D."/>
            <person name="Dumas B."/>
            <person name="Ferriera S."/>
            <person name="Fuerstenberg S.I."/>
            <person name="Gachon C.M."/>
            <person name="Gaulin E."/>
            <person name="Govers F."/>
            <person name="Grenville-Briggs L."/>
            <person name="Horner N."/>
            <person name="Hostetler J."/>
            <person name="Jiang R.H."/>
            <person name="Johnson J."/>
            <person name="Krajaejun T."/>
            <person name="Lin H."/>
            <person name="Meijer H.J."/>
            <person name="Moore B."/>
            <person name="Morris P."/>
            <person name="Phuntmart V."/>
            <person name="Puiu D."/>
            <person name="Shetty J."/>
            <person name="Stajich J.E."/>
            <person name="Tripathy S."/>
            <person name="Wawra S."/>
            <person name="van West P."/>
            <person name="Whitty B.R."/>
            <person name="Coutinho P.M."/>
            <person name="Henrissat B."/>
            <person name="Martin F."/>
            <person name="Thomas P.D."/>
            <person name="Tyler B.M."/>
            <person name="De Vries R.P."/>
            <person name="Kamoun S."/>
            <person name="Yandell M."/>
            <person name="Tisserat N."/>
            <person name="Buell C.R."/>
        </authorList>
    </citation>
    <scope>NUCLEOTIDE SEQUENCE</scope>
    <source>
        <strain evidence="8">DAOM:BR144</strain>
    </source>
</reference>
<evidence type="ECO:0000313" key="7">
    <source>
        <dbReference type="EnsemblProtists" id="PYU1_T015053"/>
    </source>
</evidence>
<dbReference type="eggNOG" id="KOG0637">
    <property type="taxonomic scope" value="Eukaryota"/>
</dbReference>
<evidence type="ECO:0000256" key="2">
    <source>
        <dbReference type="ARBA" id="ARBA00022448"/>
    </source>
</evidence>
<protein>
    <recommendedName>
        <fullName evidence="9">Major facilitator superfamily (MFS) profile domain-containing protein</fullName>
    </recommendedName>
</protein>
<feature type="transmembrane region" description="Helical" evidence="6">
    <location>
        <begin position="220"/>
        <end position="242"/>
    </location>
</feature>
<keyword evidence="2" id="KW-0813">Transport</keyword>
<dbReference type="InterPro" id="IPR036259">
    <property type="entry name" value="MFS_trans_sf"/>
</dbReference>
<feature type="transmembrane region" description="Helical" evidence="6">
    <location>
        <begin position="111"/>
        <end position="133"/>
    </location>
</feature>
<reference evidence="8" key="2">
    <citation type="submission" date="2010-04" db="EMBL/GenBank/DDBJ databases">
        <authorList>
            <person name="Buell R."/>
            <person name="Hamilton J."/>
            <person name="Hostetler J."/>
        </authorList>
    </citation>
    <scope>NUCLEOTIDE SEQUENCE [LARGE SCALE GENOMIC DNA]</scope>
    <source>
        <strain evidence="8">DAOM:BR144</strain>
    </source>
</reference>
<dbReference type="GO" id="GO:0008506">
    <property type="term" value="F:sucrose:proton symporter activity"/>
    <property type="evidence" value="ECO:0007669"/>
    <property type="project" value="TreeGrafter"/>
</dbReference>
<keyword evidence="5 6" id="KW-0472">Membrane</keyword>
<dbReference type="EnsemblProtists" id="PYU1_T015053">
    <property type="protein sequence ID" value="PYU1_T015053"/>
    <property type="gene ID" value="PYU1_G015022"/>
</dbReference>
<feature type="transmembrane region" description="Helical" evidence="6">
    <location>
        <begin position="40"/>
        <end position="63"/>
    </location>
</feature>
<organism evidence="7 8">
    <name type="scientific">Globisporangium ultimum (strain ATCC 200006 / CBS 805.95 / DAOM BR144)</name>
    <name type="common">Pythium ultimum</name>
    <dbReference type="NCBI Taxonomy" id="431595"/>
    <lineage>
        <taxon>Eukaryota</taxon>
        <taxon>Sar</taxon>
        <taxon>Stramenopiles</taxon>
        <taxon>Oomycota</taxon>
        <taxon>Peronosporomycetes</taxon>
        <taxon>Pythiales</taxon>
        <taxon>Pythiaceae</taxon>
        <taxon>Globisporangium</taxon>
    </lineage>
</organism>
<proteinExistence type="predicted"/>
<evidence type="ECO:0000313" key="8">
    <source>
        <dbReference type="Proteomes" id="UP000019132"/>
    </source>
</evidence>
<dbReference type="SUPFAM" id="SSF103473">
    <property type="entry name" value="MFS general substrate transporter"/>
    <property type="match status" value="1"/>
</dbReference>
<evidence type="ECO:0000256" key="4">
    <source>
        <dbReference type="ARBA" id="ARBA00022989"/>
    </source>
</evidence>
<name>K3XCV4_GLOUD</name>
<dbReference type="VEuPathDB" id="FungiDB:PYU1_G015022"/>
<dbReference type="AlphaFoldDB" id="K3XCV4"/>
<keyword evidence="3 6" id="KW-0812">Transmembrane</keyword>
<dbReference type="Proteomes" id="UP000019132">
    <property type="component" value="Unassembled WGS sequence"/>
</dbReference>
<evidence type="ECO:0008006" key="9">
    <source>
        <dbReference type="Google" id="ProtNLM"/>
    </source>
</evidence>
<dbReference type="OMA" id="QADEPTH"/>
<feature type="transmembrane region" description="Helical" evidence="6">
    <location>
        <begin position="192"/>
        <end position="214"/>
    </location>
</feature>
<keyword evidence="8" id="KW-1185">Reference proteome</keyword>
<dbReference type="PANTHER" id="PTHR19432:SF26">
    <property type="entry name" value="MAJOR FACILITATOR SUPERFAMILY (MFS) PROFILE DOMAIN-CONTAINING PROTEIN"/>
    <property type="match status" value="1"/>
</dbReference>
<dbReference type="PANTHER" id="PTHR19432">
    <property type="entry name" value="SUGAR TRANSPORTER"/>
    <property type="match status" value="1"/>
</dbReference>
<keyword evidence="4 6" id="KW-1133">Transmembrane helix</keyword>
<dbReference type="EMBL" id="ADOS01001603">
    <property type="status" value="NOT_ANNOTATED_CDS"/>
    <property type="molecule type" value="Genomic_DNA"/>
</dbReference>
<evidence type="ECO:0000256" key="6">
    <source>
        <dbReference type="SAM" id="Phobius"/>
    </source>
</evidence>
<dbReference type="InParanoid" id="K3XCV4"/>
<dbReference type="Pfam" id="PF13347">
    <property type="entry name" value="MFS_2"/>
    <property type="match status" value="1"/>
</dbReference>
<evidence type="ECO:0000256" key="5">
    <source>
        <dbReference type="ARBA" id="ARBA00023136"/>
    </source>
</evidence>
<dbReference type="HOGENOM" id="CLU_024668_1_0_1"/>
<feature type="transmembrane region" description="Helical" evidence="6">
    <location>
        <begin position="153"/>
        <end position="180"/>
    </location>
</feature>
<sequence>MASKDIEAAATPGYDAYASPKVVDGEIQDGERQPKQGASIIQLLLIAMPRMAIQMTWSAQWAALGPYLGTMLPKYAVQLTQVIGPATGIIAGPAIGVYSDRSTNPWGRRRPFLFIASITSVICWILMGFTRQIGEALGDYGSGQADEPTHRPWTAFFTVFFYAWMDITVNVVQTPTFLLISDFAGDRQTLGASIGQGWSTLGSIMVAGYIYIFGAAHKSLGWFLAMLSAFMMVTVTISCIAAKETPLSKDAVEKTTAWDQIKVAFGSIIKGLMTLPGSLSPTASSSSASSTATRRTTATRFFGFEVYDGEATGADTCDPCTKAQDDYNHGVSVAGGSTDLIFNIVGYLFSWVVPFLVKKFGAKWVLIVSLVPQSLLM</sequence>
<feature type="transmembrane region" description="Helical" evidence="6">
    <location>
        <begin position="75"/>
        <end position="99"/>
    </location>
</feature>
<evidence type="ECO:0000256" key="1">
    <source>
        <dbReference type="ARBA" id="ARBA00004141"/>
    </source>
</evidence>
<comment type="subcellular location">
    <subcellularLocation>
        <location evidence="1">Membrane</location>
        <topology evidence="1">Multi-pass membrane protein</topology>
    </subcellularLocation>
</comment>
<accession>K3XCV4</accession>
<dbReference type="Gene3D" id="1.20.1250.20">
    <property type="entry name" value="MFS general substrate transporter like domains"/>
    <property type="match status" value="1"/>
</dbReference>
<dbReference type="GO" id="GO:0016020">
    <property type="term" value="C:membrane"/>
    <property type="evidence" value="ECO:0007669"/>
    <property type="project" value="UniProtKB-SubCell"/>
</dbReference>